<evidence type="ECO:0000313" key="7">
    <source>
        <dbReference type="EMBL" id="QKJ27952.1"/>
    </source>
</evidence>
<keyword evidence="2" id="KW-1003">Cell membrane</keyword>
<dbReference type="GO" id="GO:0005886">
    <property type="term" value="C:plasma membrane"/>
    <property type="evidence" value="ECO:0007669"/>
    <property type="project" value="UniProtKB-SubCell"/>
</dbReference>
<keyword evidence="4 6" id="KW-1133">Transmembrane helix</keyword>
<proteinExistence type="predicted"/>
<dbReference type="Proteomes" id="UP000509513">
    <property type="component" value="Chromosome"/>
</dbReference>
<evidence type="ECO:0000256" key="1">
    <source>
        <dbReference type="ARBA" id="ARBA00004236"/>
    </source>
</evidence>
<dbReference type="Pfam" id="PF04277">
    <property type="entry name" value="OAD_gamma"/>
    <property type="match status" value="1"/>
</dbReference>
<dbReference type="GO" id="GO:0036376">
    <property type="term" value="P:sodium ion export across plasma membrane"/>
    <property type="evidence" value="ECO:0007669"/>
    <property type="project" value="InterPro"/>
</dbReference>
<evidence type="ECO:0000256" key="5">
    <source>
        <dbReference type="ARBA" id="ARBA00023136"/>
    </source>
</evidence>
<keyword evidence="3 6" id="KW-0812">Transmembrane</keyword>
<dbReference type="InterPro" id="IPR005899">
    <property type="entry name" value="Na_pump_deCOase"/>
</dbReference>
<organism evidence="7 8">
    <name type="scientific">Aliarcobacter cibarius</name>
    <dbReference type="NCBI Taxonomy" id="255507"/>
    <lineage>
        <taxon>Bacteria</taxon>
        <taxon>Pseudomonadati</taxon>
        <taxon>Campylobacterota</taxon>
        <taxon>Epsilonproteobacteria</taxon>
        <taxon>Campylobacterales</taxon>
        <taxon>Arcobacteraceae</taxon>
        <taxon>Aliarcobacter</taxon>
    </lineage>
</organism>
<name>A0A7L5JRX1_9BACT</name>
<keyword evidence="5 6" id="KW-0472">Membrane</keyword>
<feature type="transmembrane region" description="Helical" evidence="6">
    <location>
        <begin position="6"/>
        <end position="29"/>
    </location>
</feature>
<accession>A0A7L5JRX1</accession>
<evidence type="ECO:0000256" key="3">
    <source>
        <dbReference type="ARBA" id="ARBA00022692"/>
    </source>
</evidence>
<evidence type="ECO:0000256" key="4">
    <source>
        <dbReference type="ARBA" id="ARBA00022989"/>
    </source>
</evidence>
<comment type="subcellular location">
    <subcellularLocation>
        <location evidence="1">Cell membrane</location>
    </subcellularLocation>
</comment>
<dbReference type="RefSeq" id="WP_024774385.1">
    <property type="nucleotide sequence ID" value="NZ_CP054051.1"/>
</dbReference>
<evidence type="ECO:0000313" key="8">
    <source>
        <dbReference type="Proteomes" id="UP000509513"/>
    </source>
</evidence>
<protein>
    <submittedName>
        <fullName evidence="7">OAD_gamma domain-containing protein</fullName>
    </submittedName>
</protein>
<evidence type="ECO:0000256" key="6">
    <source>
        <dbReference type="SAM" id="Phobius"/>
    </source>
</evidence>
<dbReference type="GO" id="GO:0015081">
    <property type="term" value="F:sodium ion transmembrane transporter activity"/>
    <property type="evidence" value="ECO:0007669"/>
    <property type="project" value="InterPro"/>
</dbReference>
<evidence type="ECO:0000256" key="2">
    <source>
        <dbReference type="ARBA" id="ARBA00022475"/>
    </source>
</evidence>
<sequence length="87" mass="9462">MEALLQALFSFFIIMGIVSTILLVIGFLLKAKGVTFVEFFPKKPEPATSQVIYNNVISQAPANPYGIDARKVAAIMAAIEHHTKAKA</sequence>
<dbReference type="AlphaFoldDB" id="A0A7L5JRX1"/>
<dbReference type="KEGG" id="acib:ACBT_2061"/>
<reference evidence="7 8" key="1">
    <citation type="submission" date="2020-05" db="EMBL/GenBank/DDBJ databases">
        <title>Complete genome sequencing of Campylobacter and Arcobacter type strains.</title>
        <authorList>
            <person name="Miller W.G."/>
            <person name="Yee E."/>
        </authorList>
    </citation>
    <scope>NUCLEOTIDE SEQUENCE [LARGE SCALE GENOMIC DNA]</scope>
    <source>
        <strain evidence="7 8">LMG 21996</strain>
    </source>
</reference>
<gene>
    <name evidence="7" type="ORF">ACBT_2061</name>
</gene>
<dbReference type="EMBL" id="CP054051">
    <property type="protein sequence ID" value="QKJ27952.1"/>
    <property type="molecule type" value="Genomic_DNA"/>
</dbReference>